<reference evidence="1" key="2">
    <citation type="submission" date="2023-06" db="EMBL/GenBank/DDBJ databases">
        <authorList>
            <person name="Ma L."/>
            <person name="Liu K.-W."/>
            <person name="Li Z."/>
            <person name="Hsiao Y.-Y."/>
            <person name="Qi Y."/>
            <person name="Fu T."/>
            <person name="Tang G."/>
            <person name="Zhang D."/>
            <person name="Sun W.-H."/>
            <person name="Liu D.-K."/>
            <person name="Li Y."/>
            <person name="Chen G.-Z."/>
            <person name="Liu X.-D."/>
            <person name="Liao X.-Y."/>
            <person name="Jiang Y.-T."/>
            <person name="Yu X."/>
            <person name="Hao Y."/>
            <person name="Huang J."/>
            <person name="Zhao X.-W."/>
            <person name="Ke S."/>
            <person name="Chen Y.-Y."/>
            <person name="Wu W.-L."/>
            <person name="Hsu J.-L."/>
            <person name="Lin Y.-F."/>
            <person name="Huang M.-D."/>
            <person name="Li C.-Y."/>
            <person name="Huang L."/>
            <person name="Wang Z.-W."/>
            <person name="Zhao X."/>
            <person name="Zhong W.-Y."/>
            <person name="Peng D.-H."/>
            <person name="Ahmad S."/>
            <person name="Lan S."/>
            <person name="Zhang J.-S."/>
            <person name="Tsai W.-C."/>
            <person name="Van De Peer Y."/>
            <person name="Liu Z.-J."/>
        </authorList>
    </citation>
    <scope>NUCLEOTIDE SEQUENCE</scope>
    <source>
        <strain evidence="1">CP</strain>
        <tissue evidence="1">Leaves</tissue>
    </source>
</reference>
<comment type="caution">
    <text evidence="1">The sequence shown here is derived from an EMBL/GenBank/DDBJ whole genome shotgun (WGS) entry which is preliminary data.</text>
</comment>
<name>A0AAV9DWH8_ACOCL</name>
<dbReference type="Proteomes" id="UP001180020">
    <property type="component" value="Unassembled WGS sequence"/>
</dbReference>
<keyword evidence="2" id="KW-1185">Reference proteome</keyword>
<protein>
    <submittedName>
        <fullName evidence="1">Uncharacterized protein</fullName>
    </submittedName>
</protein>
<accession>A0AAV9DWH8</accession>
<gene>
    <name evidence="1" type="ORF">QJS10_CPB11g01075</name>
</gene>
<dbReference type="EMBL" id="JAUJYO010000011">
    <property type="protein sequence ID" value="KAK1304387.1"/>
    <property type="molecule type" value="Genomic_DNA"/>
</dbReference>
<sequence length="99" mass="10924">MIHDRIFEAFHGISPQELLNHKEMMEDHGVVHNEHLFSIEDLNHSIEGSHQDFGAEQSVDHLVHSGDGTPCTPPAIAKSHSSLNFRAFPAIPDVGSPSH</sequence>
<reference evidence="1" key="1">
    <citation type="journal article" date="2023" name="Nat. Commun.">
        <title>Diploid and tetraploid genomes of Acorus and the evolution of monocots.</title>
        <authorList>
            <person name="Ma L."/>
            <person name="Liu K.W."/>
            <person name="Li Z."/>
            <person name="Hsiao Y.Y."/>
            <person name="Qi Y."/>
            <person name="Fu T."/>
            <person name="Tang G.D."/>
            <person name="Zhang D."/>
            <person name="Sun W.H."/>
            <person name="Liu D.K."/>
            <person name="Li Y."/>
            <person name="Chen G.Z."/>
            <person name="Liu X.D."/>
            <person name="Liao X.Y."/>
            <person name="Jiang Y.T."/>
            <person name="Yu X."/>
            <person name="Hao Y."/>
            <person name="Huang J."/>
            <person name="Zhao X.W."/>
            <person name="Ke S."/>
            <person name="Chen Y.Y."/>
            <person name="Wu W.L."/>
            <person name="Hsu J.L."/>
            <person name="Lin Y.F."/>
            <person name="Huang M.D."/>
            <person name="Li C.Y."/>
            <person name="Huang L."/>
            <person name="Wang Z.W."/>
            <person name="Zhao X."/>
            <person name="Zhong W.Y."/>
            <person name="Peng D.H."/>
            <person name="Ahmad S."/>
            <person name="Lan S."/>
            <person name="Zhang J.S."/>
            <person name="Tsai W.C."/>
            <person name="Van de Peer Y."/>
            <person name="Liu Z.J."/>
        </authorList>
    </citation>
    <scope>NUCLEOTIDE SEQUENCE</scope>
    <source>
        <strain evidence="1">CP</strain>
    </source>
</reference>
<proteinExistence type="predicted"/>
<dbReference type="AlphaFoldDB" id="A0AAV9DWH8"/>
<organism evidence="1 2">
    <name type="scientific">Acorus calamus</name>
    <name type="common">Sweet flag</name>
    <dbReference type="NCBI Taxonomy" id="4465"/>
    <lineage>
        <taxon>Eukaryota</taxon>
        <taxon>Viridiplantae</taxon>
        <taxon>Streptophyta</taxon>
        <taxon>Embryophyta</taxon>
        <taxon>Tracheophyta</taxon>
        <taxon>Spermatophyta</taxon>
        <taxon>Magnoliopsida</taxon>
        <taxon>Liliopsida</taxon>
        <taxon>Acoraceae</taxon>
        <taxon>Acorus</taxon>
    </lineage>
</organism>
<evidence type="ECO:0000313" key="1">
    <source>
        <dbReference type="EMBL" id="KAK1304387.1"/>
    </source>
</evidence>
<evidence type="ECO:0000313" key="2">
    <source>
        <dbReference type="Proteomes" id="UP001180020"/>
    </source>
</evidence>